<accession>A0ABM1BT84</accession>
<dbReference type="Gene3D" id="3.30.200.20">
    <property type="entry name" value="Phosphorylase Kinase, domain 1"/>
    <property type="match status" value="1"/>
</dbReference>
<dbReference type="Gene3D" id="1.10.510.10">
    <property type="entry name" value="Transferase(Phosphotransferase) domain 1"/>
    <property type="match status" value="1"/>
</dbReference>
<feature type="region of interest" description="Disordered" evidence="6">
    <location>
        <begin position="368"/>
        <end position="398"/>
    </location>
</feature>
<keyword evidence="1" id="KW-0723">Serine/threonine-protein kinase</keyword>
<dbReference type="SUPFAM" id="SSF56112">
    <property type="entry name" value="Protein kinase-like (PK-like)"/>
    <property type="match status" value="1"/>
</dbReference>
<evidence type="ECO:0000256" key="5">
    <source>
        <dbReference type="ARBA" id="ARBA00022840"/>
    </source>
</evidence>
<dbReference type="InterPro" id="IPR008271">
    <property type="entry name" value="Ser/Thr_kinase_AS"/>
</dbReference>
<dbReference type="RefSeq" id="XP_013788215.1">
    <property type="nucleotide sequence ID" value="XM_013932761.2"/>
</dbReference>
<dbReference type="InterPro" id="IPR011009">
    <property type="entry name" value="Kinase-like_dom_sf"/>
</dbReference>
<evidence type="ECO:0000256" key="3">
    <source>
        <dbReference type="ARBA" id="ARBA00022741"/>
    </source>
</evidence>
<dbReference type="PROSITE" id="PS00108">
    <property type="entry name" value="PROTEIN_KINASE_ST"/>
    <property type="match status" value="1"/>
</dbReference>
<keyword evidence="5" id="KW-0067">ATP-binding</keyword>
<keyword evidence="8" id="KW-1185">Reference proteome</keyword>
<keyword evidence="4" id="KW-0418">Kinase</keyword>
<dbReference type="PROSITE" id="PS50011">
    <property type="entry name" value="PROTEIN_KINASE_DOM"/>
    <property type="match status" value="1"/>
</dbReference>
<dbReference type="Proteomes" id="UP000694941">
    <property type="component" value="Unplaced"/>
</dbReference>
<name>A0ABM1BT84_LIMPO</name>
<evidence type="ECO:0000313" key="9">
    <source>
        <dbReference type="RefSeq" id="XP_013788215.1"/>
    </source>
</evidence>
<proteinExistence type="predicted"/>
<dbReference type="PANTHER" id="PTHR24342">
    <property type="entry name" value="SERINE/THREONINE-PROTEIN KINASE 17"/>
    <property type="match status" value="1"/>
</dbReference>
<sequence>MILAIGQRPEMNEKVDYQEGFITKDHCPLTVPVRLQPLTDTYTVDPKPFARGKFATVRRCRNRETGVDYAAKCIRKRRRAVDVRHEIMHEMFVLKQSEHCPHIIRLHEVYESSTEVIFVLEMAVGGELQRVLEDHEVISEKVATRLMRQILEGVTFLHERNIAHLDIKPQNLLLTSTFPRCDVKLCDFGISRLISKGTEIREILGTPDYVSPEILQYEPISLATDMWSIGVLVYVLLSGHTPFTGETKQETFWNITSGILDFPEELFGGVSNDAKDFIQRLLITEPSERMTVKECLRHSWIRCGGNLENPWSDVVLSSRNAKVSVFSVEVAEEVTCGQEVVPLLQQSEEAVSVNVVEGTFQRHTHLLPVNHHHSKRERGSEKPCPPLPSRTPTKNRAVPEVEERIVELEGLNIGKRIIIGDERMSMVY</sequence>
<dbReference type="PANTHER" id="PTHR24342:SF12">
    <property type="entry name" value="DEATH-ASSOCIATED PROTEIN KINASE RELATED"/>
    <property type="match status" value="1"/>
</dbReference>
<evidence type="ECO:0000256" key="1">
    <source>
        <dbReference type="ARBA" id="ARBA00022527"/>
    </source>
</evidence>
<protein>
    <submittedName>
        <fullName evidence="9">Serine/threonine-protein kinase 17B-like isoform X1</fullName>
    </submittedName>
</protein>
<keyword evidence="2" id="KW-0808">Transferase</keyword>
<dbReference type="InterPro" id="IPR000719">
    <property type="entry name" value="Prot_kinase_dom"/>
</dbReference>
<organism evidence="8 9">
    <name type="scientific">Limulus polyphemus</name>
    <name type="common">Atlantic horseshoe crab</name>
    <dbReference type="NCBI Taxonomy" id="6850"/>
    <lineage>
        <taxon>Eukaryota</taxon>
        <taxon>Metazoa</taxon>
        <taxon>Ecdysozoa</taxon>
        <taxon>Arthropoda</taxon>
        <taxon>Chelicerata</taxon>
        <taxon>Merostomata</taxon>
        <taxon>Xiphosura</taxon>
        <taxon>Limulidae</taxon>
        <taxon>Limulus</taxon>
    </lineage>
</organism>
<dbReference type="SMART" id="SM00220">
    <property type="entry name" value="S_TKc"/>
    <property type="match status" value="1"/>
</dbReference>
<dbReference type="Pfam" id="PF00069">
    <property type="entry name" value="Pkinase"/>
    <property type="match status" value="1"/>
</dbReference>
<evidence type="ECO:0000256" key="2">
    <source>
        <dbReference type="ARBA" id="ARBA00022679"/>
    </source>
</evidence>
<keyword evidence="3" id="KW-0547">Nucleotide-binding</keyword>
<evidence type="ECO:0000259" key="7">
    <source>
        <dbReference type="PROSITE" id="PS50011"/>
    </source>
</evidence>
<evidence type="ECO:0000256" key="4">
    <source>
        <dbReference type="ARBA" id="ARBA00022777"/>
    </source>
</evidence>
<dbReference type="GeneID" id="106472135"/>
<evidence type="ECO:0000313" key="8">
    <source>
        <dbReference type="Proteomes" id="UP000694941"/>
    </source>
</evidence>
<gene>
    <name evidence="9" type="primary">LOC106472135</name>
</gene>
<evidence type="ECO:0000256" key="6">
    <source>
        <dbReference type="SAM" id="MobiDB-lite"/>
    </source>
</evidence>
<feature type="domain" description="Protein kinase" evidence="7">
    <location>
        <begin position="43"/>
        <end position="301"/>
    </location>
</feature>
<reference evidence="9" key="1">
    <citation type="submission" date="2025-08" db="UniProtKB">
        <authorList>
            <consortium name="RefSeq"/>
        </authorList>
    </citation>
    <scope>IDENTIFICATION</scope>
    <source>
        <tissue evidence="9">Muscle</tissue>
    </source>
</reference>